<protein>
    <recommendedName>
        <fullName evidence="4">Integral membrane protein</fullName>
    </recommendedName>
</protein>
<name>A0AAW8SRQ9_9ENTE</name>
<feature type="transmembrane region" description="Helical" evidence="1">
    <location>
        <begin position="114"/>
        <end position="133"/>
    </location>
</feature>
<proteinExistence type="predicted"/>
<keyword evidence="1" id="KW-1133">Transmembrane helix</keyword>
<feature type="transmembrane region" description="Helical" evidence="1">
    <location>
        <begin position="41"/>
        <end position="66"/>
    </location>
</feature>
<gene>
    <name evidence="2" type="ORF">P7D78_01305</name>
</gene>
<feature type="transmembrane region" description="Helical" evidence="1">
    <location>
        <begin position="78"/>
        <end position="108"/>
    </location>
</feature>
<keyword evidence="1" id="KW-0472">Membrane</keyword>
<comment type="caution">
    <text evidence="2">The sequence shown here is derived from an EMBL/GenBank/DDBJ whole genome shotgun (WGS) entry which is preliminary data.</text>
</comment>
<reference evidence="2" key="1">
    <citation type="submission" date="2023-03" db="EMBL/GenBank/DDBJ databases">
        <authorList>
            <person name="Shen W."/>
            <person name="Cai J."/>
        </authorList>
    </citation>
    <scope>NUCLEOTIDE SEQUENCE</scope>
    <source>
        <strain evidence="2">B646-2</strain>
    </source>
</reference>
<evidence type="ECO:0000256" key="1">
    <source>
        <dbReference type="SAM" id="Phobius"/>
    </source>
</evidence>
<dbReference type="Proteomes" id="UP001249240">
    <property type="component" value="Unassembled WGS sequence"/>
</dbReference>
<evidence type="ECO:0008006" key="4">
    <source>
        <dbReference type="Google" id="ProtNLM"/>
    </source>
</evidence>
<accession>A0AAW8SRQ9</accession>
<dbReference type="EMBL" id="JARPXM010000001">
    <property type="protein sequence ID" value="MDT2536748.1"/>
    <property type="molecule type" value="Genomic_DNA"/>
</dbReference>
<sequence length="165" mass="18943">MGYLILSLLFIPVGVYQFVSMIDMILRNVDEEQVILYVTNNIMTMMLVALVIYFLVFFVPSLALLTRRCRDVGLKGRGFFILWIVSLVSGLLAAMDFLLNIALVYFSYRSGADIIFVYLNYAIGLFFFILTLLPTDALTVNSNHSIVRFFFRPKHAHEKDQSFSN</sequence>
<evidence type="ECO:0000313" key="3">
    <source>
        <dbReference type="Proteomes" id="UP001249240"/>
    </source>
</evidence>
<organism evidence="2 3">
    <name type="scientific">Enterococcus raffinosus</name>
    <dbReference type="NCBI Taxonomy" id="71452"/>
    <lineage>
        <taxon>Bacteria</taxon>
        <taxon>Bacillati</taxon>
        <taxon>Bacillota</taxon>
        <taxon>Bacilli</taxon>
        <taxon>Lactobacillales</taxon>
        <taxon>Enterococcaceae</taxon>
        <taxon>Enterococcus</taxon>
    </lineage>
</organism>
<keyword evidence="1" id="KW-0812">Transmembrane</keyword>
<dbReference type="RefSeq" id="WP_261661040.1">
    <property type="nucleotide sequence ID" value="NZ_CABLCA010000004.1"/>
</dbReference>
<evidence type="ECO:0000313" key="2">
    <source>
        <dbReference type="EMBL" id="MDT2536748.1"/>
    </source>
</evidence>
<dbReference type="AlphaFoldDB" id="A0AAW8SRQ9"/>